<evidence type="ECO:0000256" key="4">
    <source>
        <dbReference type="ARBA" id="ARBA00022833"/>
    </source>
</evidence>
<dbReference type="Proteomes" id="UP001162164">
    <property type="component" value="Unassembled WGS sequence"/>
</dbReference>
<evidence type="ECO:0000259" key="7">
    <source>
        <dbReference type="SMART" id="SM00581"/>
    </source>
</evidence>
<dbReference type="SMART" id="SM00581">
    <property type="entry name" value="PSP"/>
    <property type="match status" value="1"/>
</dbReference>
<keyword evidence="3" id="KW-0863">Zinc-finger</keyword>
<comment type="subcellular location">
    <subcellularLocation>
        <location evidence="1">Nucleus</location>
    </subcellularLocation>
</comment>
<evidence type="ECO:0000256" key="2">
    <source>
        <dbReference type="ARBA" id="ARBA00022723"/>
    </source>
</evidence>
<sequence length="793" mass="89493">MESGRRVKRKSPSKNIIFEVSDADISPEPSDNECSEPEAKVLKIDCDFHLISSDDSNLESDNPNTSPENSPSPNSENGDNSFIIVDSNSLSNHSTVEVHSNTNDIIDITADDTSAPNEEEIDIGSLKENDNSLDVEIIVDVTEQAPSPLKEDCEISPTKEEILQDNGSSLREDNSCGNSTDLKEEICYLKTNESSDDIEVIDITELNSSPLREDSVDIAQEDNLQNNLKAHDEDIPQDIPKVIQSPLREDDLTLEEGELNEIANCVEQIDSNSSSKQPCICINFSDQTVAEQYKSKFLKYIQSFVELQVENFDGLSINIQRDPTLNPNDWVVIDDTICLSEVKELNEENVVPGLSSDLSSDKSPGKKKRKRKNKKEKELFVVDTNPSSNENNISCTKYSTKFQIDKEESSPETAKLEMKISTQICFNCDDNHAIRDCPLPKNYAKINAARQRFKAQKQTSRYHLEEDQKYGHFTPGKMSDKLREALGLRRNELPPYIYQMRLLGYPPGWLEEAKIIYSNLEMFDSDGKNVRGSLAKRKEGLDPEKVKEYPGFNVPMPKHVKDEYRLHRVPPYSTDFSKEAMINYFEKECVREQDNFETCDMDLDKSFEERKQKSEEIKEKIANPLLNEIKEMDSNIPSPSLTDLEKEKENLLAALEENSSCNSKSVEIASEEHEKSDSDVISDAEKAHADKTLVTDTLKVDIDKAQDADSAPFSSPPLRTSVHSIKDSAFGTPILKSSSPYSHLPNPDNFMKDVSPVINFENLPNSTGKYEQMTEVLQKVRNTMRKNLQNCSS</sequence>
<evidence type="ECO:0000256" key="6">
    <source>
        <dbReference type="SAM" id="MobiDB-lite"/>
    </source>
</evidence>
<keyword evidence="5" id="KW-0539">Nucleus</keyword>
<reference evidence="8" key="1">
    <citation type="journal article" date="2023" name="Insect Mol. Biol.">
        <title>Genome sequencing provides insights into the evolution of gene families encoding plant cell wall-degrading enzymes in longhorned beetles.</title>
        <authorList>
            <person name="Shin N.R."/>
            <person name="Okamura Y."/>
            <person name="Kirsch R."/>
            <person name="Pauchet Y."/>
        </authorList>
    </citation>
    <scope>NUCLEOTIDE SEQUENCE</scope>
    <source>
        <strain evidence="8">MMC_N1</strain>
    </source>
</reference>
<proteinExistence type="predicted"/>
<protein>
    <recommendedName>
        <fullName evidence="7">PSP proline-rich domain-containing protein</fullName>
    </recommendedName>
</protein>
<feature type="region of interest" description="Disordered" evidence="6">
    <location>
        <begin position="52"/>
        <end position="85"/>
    </location>
</feature>
<keyword evidence="2" id="KW-0479">Metal-binding</keyword>
<feature type="domain" description="PSP proline-rich" evidence="7">
    <location>
        <begin position="470"/>
        <end position="522"/>
    </location>
</feature>
<dbReference type="PANTHER" id="PTHR13316:SF0">
    <property type="entry name" value="ZINC FINGER CCHC DOMAIN-CONTAINING PROTEIN 8"/>
    <property type="match status" value="1"/>
</dbReference>
<feature type="compositionally biased region" description="Low complexity" evidence="6">
    <location>
        <begin position="59"/>
        <end position="81"/>
    </location>
</feature>
<dbReference type="InterPro" id="IPR052115">
    <property type="entry name" value="NEXT_complex_subunit_ZCCHC8"/>
</dbReference>
<evidence type="ECO:0000313" key="9">
    <source>
        <dbReference type="Proteomes" id="UP001162164"/>
    </source>
</evidence>
<feature type="region of interest" description="Disordered" evidence="6">
    <location>
        <begin position="1"/>
        <end position="36"/>
    </location>
</feature>
<gene>
    <name evidence="8" type="ORF">NQ317_013050</name>
</gene>
<organism evidence="8 9">
    <name type="scientific">Molorchus minor</name>
    <dbReference type="NCBI Taxonomy" id="1323400"/>
    <lineage>
        <taxon>Eukaryota</taxon>
        <taxon>Metazoa</taxon>
        <taxon>Ecdysozoa</taxon>
        <taxon>Arthropoda</taxon>
        <taxon>Hexapoda</taxon>
        <taxon>Insecta</taxon>
        <taxon>Pterygota</taxon>
        <taxon>Neoptera</taxon>
        <taxon>Endopterygota</taxon>
        <taxon>Coleoptera</taxon>
        <taxon>Polyphaga</taxon>
        <taxon>Cucujiformia</taxon>
        <taxon>Chrysomeloidea</taxon>
        <taxon>Cerambycidae</taxon>
        <taxon>Lamiinae</taxon>
        <taxon>Monochamini</taxon>
        <taxon>Molorchus</taxon>
    </lineage>
</organism>
<feature type="region of interest" description="Disordered" evidence="6">
    <location>
        <begin position="352"/>
        <end position="378"/>
    </location>
</feature>
<feature type="compositionally biased region" description="Basic residues" evidence="6">
    <location>
        <begin position="1"/>
        <end position="12"/>
    </location>
</feature>
<evidence type="ECO:0000256" key="5">
    <source>
        <dbReference type="ARBA" id="ARBA00023242"/>
    </source>
</evidence>
<evidence type="ECO:0000313" key="8">
    <source>
        <dbReference type="EMBL" id="KAJ8984849.1"/>
    </source>
</evidence>
<keyword evidence="9" id="KW-1185">Reference proteome</keyword>
<dbReference type="EMBL" id="JAPWTJ010000025">
    <property type="protein sequence ID" value="KAJ8984849.1"/>
    <property type="molecule type" value="Genomic_DNA"/>
</dbReference>
<dbReference type="InterPro" id="IPR006568">
    <property type="entry name" value="PSP_pro-rich"/>
</dbReference>
<dbReference type="PANTHER" id="PTHR13316">
    <property type="entry name" value="ZINC FINGER, CCHC DOMAIN CONTAINING 8"/>
    <property type="match status" value="1"/>
</dbReference>
<accession>A0ABQ9K4Q9</accession>
<dbReference type="Pfam" id="PF04046">
    <property type="entry name" value="PSP"/>
    <property type="match status" value="1"/>
</dbReference>
<keyword evidence="4" id="KW-0862">Zinc</keyword>
<comment type="caution">
    <text evidence="8">The sequence shown here is derived from an EMBL/GenBank/DDBJ whole genome shotgun (WGS) entry which is preliminary data.</text>
</comment>
<feature type="compositionally biased region" description="Basic residues" evidence="6">
    <location>
        <begin position="365"/>
        <end position="374"/>
    </location>
</feature>
<name>A0ABQ9K4Q9_9CUCU</name>
<evidence type="ECO:0000256" key="3">
    <source>
        <dbReference type="ARBA" id="ARBA00022771"/>
    </source>
</evidence>
<evidence type="ECO:0000256" key="1">
    <source>
        <dbReference type="ARBA" id="ARBA00004123"/>
    </source>
</evidence>